<dbReference type="GO" id="GO:0006281">
    <property type="term" value="P:DNA repair"/>
    <property type="evidence" value="ECO:0007669"/>
    <property type="project" value="TreeGrafter"/>
</dbReference>
<dbReference type="Gene3D" id="3.40.50.1000">
    <property type="entry name" value="HAD superfamily/HAD-like"/>
    <property type="match status" value="1"/>
</dbReference>
<accession>A0AA40D1H0</accession>
<dbReference type="AlphaFoldDB" id="A0AA40D1H0"/>
<dbReference type="GO" id="GO:0008967">
    <property type="term" value="F:phosphoglycolate phosphatase activity"/>
    <property type="evidence" value="ECO:0007669"/>
    <property type="project" value="TreeGrafter"/>
</dbReference>
<keyword evidence="1" id="KW-0378">Hydrolase</keyword>
<dbReference type="SUPFAM" id="SSF56784">
    <property type="entry name" value="HAD-like"/>
    <property type="match status" value="1"/>
</dbReference>
<gene>
    <name evidence="1" type="ORF">QBC41DRAFT_263007</name>
</gene>
<dbReference type="InterPro" id="IPR023198">
    <property type="entry name" value="PGP-like_dom2"/>
</dbReference>
<dbReference type="Pfam" id="PF13419">
    <property type="entry name" value="HAD_2"/>
    <property type="match status" value="1"/>
</dbReference>
<dbReference type="InterPro" id="IPR050155">
    <property type="entry name" value="HAD-like_hydrolase_sf"/>
</dbReference>
<dbReference type="Gene3D" id="1.10.150.240">
    <property type="entry name" value="Putative phosphatase, domain 2"/>
    <property type="match status" value="1"/>
</dbReference>
<name>A0AA40D1H0_9PEZI</name>
<dbReference type="InterPro" id="IPR041492">
    <property type="entry name" value="HAD_2"/>
</dbReference>
<protein>
    <submittedName>
        <fullName evidence="1">Haloacid dehalogenase-like hydrolase</fullName>
    </submittedName>
</protein>
<proteinExistence type="predicted"/>
<evidence type="ECO:0000313" key="1">
    <source>
        <dbReference type="EMBL" id="KAK0658297.1"/>
    </source>
</evidence>
<comment type="caution">
    <text evidence="1">The sequence shown here is derived from an EMBL/GenBank/DDBJ whole genome shotgun (WGS) entry which is preliminary data.</text>
</comment>
<dbReference type="InterPro" id="IPR023214">
    <property type="entry name" value="HAD_sf"/>
</dbReference>
<dbReference type="PANTHER" id="PTHR43434">
    <property type="entry name" value="PHOSPHOGLYCOLATE PHOSPHATASE"/>
    <property type="match status" value="1"/>
</dbReference>
<evidence type="ECO:0000313" key="2">
    <source>
        <dbReference type="Proteomes" id="UP001174997"/>
    </source>
</evidence>
<keyword evidence="2" id="KW-1185">Reference proteome</keyword>
<dbReference type="PANTHER" id="PTHR43434:SF1">
    <property type="entry name" value="PHOSPHOGLYCOLATE PHOSPHATASE"/>
    <property type="match status" value="1"/>
</dbReference>
<organism evidence="1 2">
    <name type="scientific">Cercophora samala</name>
    <dbReference type="NCBI Taxonomy" id="330535"/>
    <lineage>
        <taxon>Eukaryota</taxon>
        <taxon>Fungi</taxon>
        <taxon>Dikarya</taxon>
        <taxon>Ascomycota</taxon>
        <taxon>Pezizomycotina</taxon>
        <taxon>Sordariomycetes</taxon>
        <taxon>Sordariomycetidae</taxon>
        <taxon>Sordariales</taxon>
        <taxon>Lasiosphaeriaceae</taxon>
        <taxon>Cercophora</taxon>
    </lineage>
</organism>
<dbReference type="Proteomes" id="UP001174997">
    <property type="component" value="Unassembled WGS sequence"/>
</dbReference>
<sequence>MTSPNGGPSTPPTPPKLVIFNFDGTLFDTHDSMTHCISRTFQKLQPSKQPPSLVEIRATIASGAGLERTFRTFLHQSTEISSDADLKSWISTYRNLYTIEGQSLIKPFDNTTKVLRHLNNLQIPVVVIINKGKQTIEKVLKREELTCLIDLVVGDTRGVPPKPNPATFHSLVAPLYPKLAPKDILVVGDTEADILFAKNIGARSCWASYGYGNPARCEALGYGAKINQLCDVLDVISKSN</sequence>
<dbReference type="EMBL" id="JAULSY010000209">
    <property type="protein sequence ID" value="KAK0658297.1"/>
    <property type="molecule type" value="Genomic_DNA"/>
</dbReference>
<reference evidence="1" key="1">
    <citation type="submission" date="2023-06" db="EMBL/GenBank/DDBJ databases">
        <title>Genome-scale phylogeny and comparative genomics of the fungal order Sordariales.</title>
        <authorList>
            <consortium name="Lawrence Berkeley National Laboratory"/>
            <person name="Hensen N."/>
            <person name="Bonometti L."/>
            <person name="Westerberg I."/>
            <person name="Brannstrom I.O."/>
            <person name="Guillou S."/>
            <person name="Cros-Aarteil S."/>
            <person name="Calhoun S."/>
            <person name="Haridas S."/>
            <person name="Kuo A."/>
            <person name="Mondo S."/>
            <person name="Pangilinan J."/>
            <person name="Riley R."/>
            <person name="Labutti K."/>
            <person name="Andreopoulos B."/>
            <person name="Lipzen A."/>
            <person name="Chen C."/>
            <person name="Yanf M."/>
            <person name="Daum C."/>
            <person name="Ng V."/>
            <person name="Clum A."/>
            <person name="Steindorff A."/>
            <person name="Ohm R."/>
            <person name="Martin F."/>
            <person name="Silar P."/>
            <person name="Natvig D."/>
            <person name="Lalanne C."/>
            <person name="Gautier V."/>
            <person name="Ament-Velasquez S.L."/>
            <person name="Kruys A."/>
            <person name="Hutchinson M.I."/>
            <person name="Powell A.J."/>
            <person name="Barry K."/>
            <person name="Miller A.N."/>
            <person name="Grigoriev I.V."/>
            <person name="Debuchy R."/>
            <person name="Gladieux P."/>
            <person name="Thoren M.H."/>
            <person name="Johannesson H."/>
        </authorList>
    </citation>
    <scope>NUCLEOTIDE SEQUENCE</scope>
    <source>
        <strain evidence="1">CBS 307.81</strain>
    </source>
</reference>
<dbReference type="InterPro" id="IPR036412">
    <property type="entry name" value="HAD-like_sf"/>
</dbReference>